<accession>A0A2W5WVX5</accession>
<protein>
    <submittedName>
        <fullName evidence="3">Sporulation protein</fullName>
    </submittedName>
</protein>
<evidence type="ECO:0000313" key="3">
    <source>
        <dbReference type="EMBL" id="PZR55467.1"/>
    </source>
</evidence>
<sequence length="118" mass="11946">MASVPDLQRISQKIADGATVRDVFGAPVERDGTLLVPVARVWSSGGGGGGDGTGGGANGSGGGLGLLQRSRPVGAYVLDESGARWEPAVDVTRIVLGGQAALAVVALAVAWAVRRRRR</sequence>
<reference evidence="3 4" key="1">
    <citation type="submission" date="2018-06" db="EMBL/GenBank/DDBJ databases">
        <title>Whole genome sequencing of a novel hydrocarbon degrading bacterial strain, PW21 isolated from oil contaminated produced water sample.</title>
        <authorList>
            <person name="Nagkirti P."/>
            <person name="Shaikh A."/>
            <person name="Gowdaman V."/>
            <person name="Engineer A.E."/>
            <person name="Dagar S."/>
            <person name="Dhakephalkar P.K."/>
        </authorList>
    </citation>
    <scope>NUCLEOTIDE SEQUENCE [LARGE SCALE GENOMIC DNA]</scope>
    <source>
        <strain evidence="3 4">PW21</strain>
    </source>
</reference>
<gene>
    <name evidence="3" type="ORF">DNL40_03760</name>
</gene>
<evidence type="ECO:0000256" key="1">
    <source>
        <dbReference type="SAM" id="MobiDB-lite"/>
    </source>
</evidence>
<evidence type="ECO:0000313" key="4">
    <source>
        <dbReference type="Proteomes" id="UP000248783"/>
    </source>
</evidence>
<dbReference type="AlphaFoldDB" id="A0A2W5WVX5"/>
<name>A0A2W5WVX5_9MICO</name>
<proteinExistence type="predicted"/>
<feature type="transmembrane region" description="Helical" evidence="2">
    <location>
        <begin position="94"/>
        <end position="113"/>
    </location>
</feature>
<keyword evidence="2" id="KW-0812">Transmembrane</keyword>
<keyword evidence="2" id="KW-1133">Transmembrane helix</keyword>
<dbReference type="RefSeq" id="WP_111249831.1">
    <property type="nucleotide sequence ID" value="NZ_QKWH01000001.1"/>
</dbReference>
<dbReference type="EMBL" id="QKWH01000001">
    <property type="protein sequence ID" value="PZR55467.1"/>
    <property type="molecule type" value="Genomic_DNA"/>
</dbReference>
<feature type="region of interest" description="Disordered" evidence="1">
    <location>
        <begin position="45"/>
        <end position="65"/>
    </location>
</feature>
<evidence type="ECO:0000256" key="2">
    <source>
        <dbReference type="SAM" id="Phobius"/>
    </source>
</evidence>
<comment type="caution">
    <text evidence="3">The sequence shown here is derived from an EMBL/GenBank/DDBJ whole genome shotgun (WGS) entry which is preliminary data.</text>
</comment>
<keyword evidence="2" id="KW-0472">Membrane</keyword>
<dbReference type="Proteomes" id="UP000248783">
    <property type="component" value="Unassembled WGS sequence"/>
</dbReference>
<organism evidence="3 4">
    <name type="scientific">Xylanimonas oleitrophica</name>
    <dbReference type="NCBI Taxonomy" id="2607479"/>
    <lineage>
        <taxon>Bacteria</taxon>
        <taxon>Bacillati</taxon>
        <taxon>Actinomycetota</taxon>
        <taxon>Actinomycetes</taxon>
        <taxon>Micrococcales</taxon>
        <taxon>Promicromonosporaceae</taxon>
        <taxon>Xylanimonas</taxon>
    </lineage>
</organism>
<keyword evidence="4" id="KW-1185">Reference proteome</keyword>